<sequence length="484" mass="54709">MERSSDGKLKIKKQIIFGSWGSGREDEESSGELYPIFDHYRKPSNEGNIRLFSKPRKPEPILPVVNPVVSTRNHRFLAIQEISSPSSDSSSDSIPGATYVPPSDLEWQWNYSDREIESPPPDLVGQWDCTNSENEVYANDGWQDFSSPSSDSFSGWSRGEMYVPLADSGSQTNYSDIEIESPPPDLVLQRDYSNSEDEVYANAAWPQNPPVPSAIWTESFEDEDSNYIQQLDVIIDAFNSSLSYKKAFDMVDSAVFIEDEKNQRGPSESGEKVEEERVIKCLVAKGKWIKHYNSYHGILLVGEGDFSFSASLAVAFGSASNMIATSLDSVDFLEENYKRAMSNIHELRSRKCIVMHGIDATEVASHRLLGGMTFDRIIFNFPFAGFFKDLPREAQISKHRRLVSLFLQNAKEMIGENGEIHISHKTNGFHKEWLLETVASSHRLRLIEAVEFDLSDYKGYNTKYGFGGDNNFNCYPSKTYKFGL</sequence>
<dbReference type="GO" id="GO:0070042">
    <property type="term" value="F:rRNA (uridine-N3-)-methyltransferase activity"/>
    <property type="evidence" value="ECO:0007669"/>
    <property type="project" value="InterPro"/>
</dbReference>
<dbReference type="InterPro" id="IPR019446">
    <property type="entry name" value="BMT5-like"/>
</dbReference>
<accession>A0A8S0TYT0</accession>
<proteinExistence type="predicted"/>
<evidence type="ECO:0000259" key="1">
    <source>
        <dbReference type="Pfam" id="PF10354"/>
    </source>
</evidence>
<dbReference type="PANTHER" id="PTHR11538:SF70">
    <property type="entry name" value="25S RRNA (URIDINE-N(3))-METHYLTRANSFERASE BMT5-LIKE DOMAIN-CONTAINING PROTEIN"/>
    <property type="match status" value="1"/>
</dbReference>
<dbReference type="Pfam" id="PF10354">
    <property type="entry name" value="BMT5-like"/>
    <property type="match status" value="1"/>
</dbReference>
<evidence type="ECO:0000313" key="2">
    <source>
        <dbReference type="EMBL" id="CAA3010758.1"/>
    </source>
</evidence>
<dbReference type="Gramene" id="OE9A054381T2">
    <property type="protein sequence ID" value="OE9A054381C2"/>
    <property type="gene ID" value="OE9A054381"/>
</dbReference>
<dbReference type="PANTHER" id="PTHR11538">
    <property type="entry name" value="PHENYLALANYL-TRNA SYNTHETASE"/>
    <property type="match status" value="1"/>
</dbReference>
<dbReference type="SUPFAM" id="SSF53335">
    <property type="entry name" value="S-adenosyl-L-methionine-dependent methyltransferases"/>
    <property type="match status" value="1"/>
</dbReference>
<organism evidence="2 3">
    <name type="scientific">Olea europaea subsp. europaea</name>
    <dbReference type="NCBI Taxonomy" id="158383"/>
    <lineage>
        <taxon>Eukaryota</taxon>
        <taxon>Viridiplantae</taxon>
        <taxon>Streptophyta</taxon>
        <taxon>Embryophyta</taxon>
        <taxon>Tracheophyta</taxon>
        <taxon>Spermatophyta</taxon>
        <taxon>Magnoliopsida</taxon>
        <taxon>eudicotyledons</taxon>
        <taxon>Gunneridae</taxon>
        <taxon>Pentapetalae</taxon>
        <taxon>asterids</taxon>
        <taxon>lamiids</taxon>
        <taxon>Lamiales</taxon>
        <taxon>Oleaceae</taxon>
        <taxon>Oleeae</taxon>
        <taxon>Olea</taxon>
    </lineage>
</organism>
<name>A0A8S0TYT0_OLEEU</name>
<dbReference type="Proteomes" id="UP000594638">
    <property type="component" value="Unassembled WGS sequence"/>
</dbReference>
<comment type="caution">
    <text evidence="2">The sequence shown here is derived from an EMBL/GenBank/DDBJ whole genome shotgun (WGS) entry which is preliminary data.</text>
</comment>
<protein>
    <recommendedName>
        <fullName evidence="1">25S rRNA (uridine-N(3))-methyltransferase BMT5-like domain-containing protein</fullName>
    </recommendedName>
</protein>
<dbReference type="GO" id="GO:0005737">
    <property type="term" value="C:cytoplasm"/>
    <property type="evidence" value="ECO:0007669"/>
    <property type="project" value="TreeGrafter"/>
</dbReference>
<dbReference type="InterPro" id="IPR029063">
    <property type="entry name" value="SAM-dependent_MTases_sf"/>
</dbReference>
<dbReference type="EMBL" id="CACTIH010007350">
    <property type="protein sequence ID" value="CAA3010758.1"/>
    <property type="molecule type" value="Genomic_DNA"/>
</dbReference>
<keyword evidence="3" id="KW-1185">Reference proteome</keyword>
<dbReference type="GO" id="GO:0070475">
    <property type="term" value="P:rRNA base methylation"/>
    <property type="evidence" value="ECO:0007669"/>
    <property type="project" value="InterPro"/>
</dbReference>
<gene>
    <name evidence="2" type="ORF">OLEA9_A054381</name>
</gene>
<dbReference type="OrthoDB" id="273345at2759"/>
<feature type="domain" description="25S rRNA (uridine-N(3))-methyltransferase BMT5-like" evidence="1">
    <location>
        <begin position="299"/>
        <end position="463"/>
    </location>
</feature>
<dbReference type="AlphaFoldDB" id="A0A8S0TYT0"/>
<reference evidence="2 3" key="1">
    <citation type="submission" date="2019-12" db="EMBL/GenBank/DDBJ databases">
        <authorList>
            <person name="Alioto T."/>
            <person name="Alioto T."/>
            <person name="Gomez Garrido J."/>
        </authorList>
    </citation>
    <scope>NUCLEOTIDE SEQUENCE [LARGE SCALE GENOMIC DNA]</scope>
</reference>
<evidence type="ECO:0000313" key="3">
    <source>
        <dbReference type="Proteomes" id="UP000594638"/>
    </source>
</evidence>